<accession>A0A916QAZ0</accession>
<dbReference type="AlphaFoldDB" id="A0A916QAZ0"/>
<evidence type="ECO:0008006" key="3">
    <source>
        <dbReference type="Google" id="ProtNLM"/>
    </source>
</evidence>
<evidence type="ECO:0000313" key="2">
    <source>
        <dbReference type="Proteomes" id="UP000613208"/>
    </source>
</evidence>
<proteinExistence type="predicted"/>
<dbReference type="RefSeq" id="WP_201311967.1">
    <property type="nucleotide sequence ID" value="NZ_BLYI01000062.1"/>
</dbReference>
<keyword evidence="2" id="KW-1185">Reference proteome</keyword>
<organism evidence="1 2">
    <name type="scientific">Anaerostipes butyraticus</name>
    <dbReference type="NCBI Taxonomy" id="645466"/>
    <lineage>
        <taxon>Bacteria</taxon>
        <taxon>Bacillati</taxon>
        <taxon>Bacillota</taxon>
        <taxon>Clostridia</taxon>
        <taxon>Lachnospirales</taxon>
        <taxon>Lachnospiraceae</taxon>
        <taxon>Anaerostipes</taxon>
    </lineage>
</organism>
<reference evidence="1" key="1">
    <citation type="submission" date="2020-06" db="EMBL/GenBank/DDBJ databases">
        <title>Characterization of fructooligosaccharide metabolism and fructooligosaccharide-degrading enzymes in human commensal butyrate producers.</title>
        <authorList>
            <person name="Tanno H."/>
            <person name="Fujii T."/>
            <person name="Hirano K."/>
            <person name="Maeno S."/>
            <person name="Tonozuka T."/>
            <person name="Sakamoto M."/>
            <person name="Ohkuma M."/>
            <person name="Tochio T."/>
            <person name="Endo A."/>
        </authorList>
    </citation>
    <scope>NUCLEOTIDE SEQUENCE</scope>
    <source>
        <strain evidence="1">JCM 17466</strain>
    </source>
</reference>
<name>A0A916QAZ0_9FIRM</name>
<gene>
    <name evidence="1" type="ORF">ANBU17_26580</name>
</gene>
<dbReference type="EMBL" id="BLYI01000062">
    <property type="protein sequence ID" value="GFO86311.1"/>
    <property type="molecule type" value="Genomic_DNA"/>
</dbReference>
<protein>
    <recommendedName>
        <fullName evidence="3">Addiction module antitoxin, RelB/DinJ family</fullName>
    </recommendedName>
</protein>
<evidence type="ECO:0000313" key="1">
    <source>
        <dbReference type="EMBL" id="GFO86311.1"/>
    </source>
</evidence>
<sequence>MAEIRECADDELKKKSDQLFKDLGIDMLMKKLEQSRKSALQGNYRTSEDVIADMRRKFEI</sequence>
<comment type="caution">
    <text evidence="1">The sequence shown here is derived from an EMBL/GenBank/DDBJ whole genome shotgun (WGS) entry which is preliminary data.</text>
</comment>
<dbReference type="Proteomes" id="UP000613208">
    <property type="component" value="Unassembled WGS sequence"/>
</dbReference>